<feature type="transmembrane region" description="Helical" evidence="1">
    <location>
        <begin position="44"/>
        <end position="66"/>
    </location>
</feature>
<evidence type="ECO:0000256" key="1">
    <source>
        <dbReference type="SAM" id="Phobius"/>
    </source>
</evidence>
<dbReference type="EMBL" id="CP032610">
    <property type="protein sequence ID" value="AYF84979.1"/>
    <property type="molecule type" value="Genomic_DNA"/>
</dbReference>
<organism evidence="2 4">
    <name type="scientific">Bacillus thuringiensis</name>
    <dbReference type="NCBI Taxonomy" id="1428"/>
    <lineage>
        <taxon>Bacteria</taxon>
        <taxon>Bacillati</taxon>
        <taxon>Bacillota</taxon>
        <taxon>Bacilli</taxon>
        <taxon>Bacillales</taxon>
        <taxon>Bacillaceae</taxon>
        <taxon>Bacillus</taxon>
        <taxon>Bacillus cereus group</taxon>
    </lineage>
</organism>
<evidence type="ECO:0000313" key="3">
    <source>
        <dbReference type="EMBL" id="AYF85051.1"/>
    </source>
</evidence>
<dbReference type="AlphaFoldDB" id="A0A9W3YKT2"/>
<feature type="transmembrane region" description="Helical" evidence="1">
    <location>
        <begin position="12"/>
        <end position="32"/>
    </location>
</feature>
<keyword evidence="1" id="KW-0472">Membrane</keyword>
<evidence type="ECO:0000313" key="4">
    <source>
        <dbReference type="Proteomes" id="UP000269847"/>
    </source>
</evidence>
<protein>
    <submittedName>
        <fullName evidence="2">Uncharacterized protein</fullName>
    </submittedName>
</protein>
<dbReference type="EMBL" id="CP032610">
    <property type="protein sequence ID" value="AYF85051.1"/>
    <property type="molecule type" value="Genomic_DNA"/>
</dbReference>
<gene>
    <name evidence="2" type="ORF">D7J84_28580</name>
    <name evidence="3" type="ORF">D7J84_28955</name>
</gene>
<sequence>MYLRLYHITLYIMKKVIFSNIPILVILGYILYQIDYNNLQTLDYIFIVLCILAFVMMVFNLVTTYIKEKQEKKNV</sequence>
<evidence type="ECO:0000313" key="2">
    <source>
        <dbReference type="EMBL" id="AYF84979.1"/>
    </source>
</evidence>
<keyword evidence="2" id="KW-0614">Plasmid</keyword>
<proteinExistence type="predicted"/>
<reference evidence="2 4" key="1">
    <citation type="submission" date="2018-09" db="EMBL/GenBank/DDBJ databases">
        <title>Complete genome of Bacillus thuringiensis strain QZL38.</title>
        <authorList>
            <person name="Song F."/>
        </authorList>
    </citation>
    <scope>NUCLEOTIDE SEQUENCE [LARGE SCALE GENOMIC DNA]</scope>
    <source>
        <strain evidence="2 4">QZL38</strain>
        <plasmid evidence="2 4">p.3</plasmid>
    </source>
</reference>
<keyword evidence="1" id="KW-0812">Transmembrane</keyword>
<name>A0A9W3YKT2_BACTU</name>
<keyword evidence="1" id="KW-1133">Transmembrane helix</keyword>
<geneLocation type="plasmid" evidence="2 4">
    <name>p.3</name>
</geneLocation>
<dbReference type="Proteomes" id="UP000269847">
    <property type="component" value="Plasmid p.3"/>
</dbReference>
<accession>A0A9W3YKT2</accession>